<dbReference type="RefSeq" id="WP_301662595.1">
    <property type="nucleotide sequence ID" value="NZ_VCYH01000001.1"/>
</dbReference>
<accession>A0ABT8M6N2</accession>
<dbReference type="Proteomes" id="UP001168338">
    <property type="component" value="Unassembled WGS sequence"/>
</dbReference>
<reference evidence="2" key="1">
    <citation type="submission" date="2019-05" db="EMBL/GenBank/DDBJ databases">
        <title>Methanoculleus sp. FWC-SCC1, a methanogenic archaeon isolated from deep marine cold seep.</title>
        <authorList>
            <person name="Chen Y.-W."/>
            <person name="Chen S.-C."/>
            <person name="Teng N.-H."/>
            <person name="Lai M.-C."/>
        </authorList>
    </citation>
    <scope>NUCLEOTIDE SEQUENCE</scope>
    <source>
        <strain evidence="2">FWC-SCC1</strain>
    </source>
</reference>
<name>A0ABT8M6N2_9EURY</name>
<keyword evidence="3" id="KW-1185">Reference proteome</keyword>
<sequence>MVDDNGQQMLKTRLKVLPASRPECRAGGGSVLRTGTAAGCSQGAPCIFSAERIAPCSIMTEHRYTFSTHAPKMTTPGFVPVPEEPSEKAIAVQHPDQSFDVLQGERVETEKNQRLTRDMDRIRSRGTFAVFDPWPPHSSSMKHGARPPAGRVRAPSGA</sequence>
<proteinExistence type="predicted"/>
<protein>
    <submittedName>
        <fullName evidence="2">Uncharacterized protein</fullName>
    </submittedName>
</protein>
<gene>
    <name evidence="2" type="ORF">FGU65_01335</name>
</gene>
<dbReference type="EMBL" id="VCYH01000001">
    <property type="protein sequence ID" value="MDN7023554.1"/>
    <property type="molecule type" value="Genomic_DNA"/>
</dbReference>
<organism evidence="2 3">
    <name type="scientific">Methanoculleus frigidifontis</name>
    <dbReference type="NCBI Taxonomy" id="2584085"/>
    <lineage>
        <taxon>Archaea</taxon>
        <taxon>Methanobacteriati</taxon>
        <taxon>Methanobacteriota</taxon>
        <taxon>Stenosarchaea group</taxon>
        <taxon>Methanomicrobia</taxon>
        <taxon>Methanomicrobiales</taxon>
        <taxon>Methanomicrobiaceae</taxon>
        <taxon>Methanoculleus</taxon>
    </lineage>
</organism>
<evidence type="ECO:0000313" key="2">
    <source>
        <dbReference type="EMBL" id="MDN7023554.1"/>
    </source>
</evidence>
<evidence type="ECO:0000256" key="1">
    <source>
        <dbReference type="SAM" id="MobiDB-lite"/>
    </source>
</evidence>
<comment type="caution">
    <text evidence="2">The sequence shown here is derived from an EMBL/GenBank/DDBJ whole genome shotgun (WGS) entry which is preliminary data.</text>
</comment>
<evidence type="ECO:0000313" key="3">
    <source>
        <dbReference type="Proteomes" id="UP001168338"/>
    </source>
</evidence>
<feature type="region of interest" description="Disordered" evidence="1">
    <location>
        <begin position="130"/>
        <end position="158"/>
    </location>
</feature>